<dbReference type="InterPro" id="IPR042240">
    <property type="entry name" value="CHASE_sf"/>
</dbReference>
<dbReference type="Gene3D" id="3.30.450.350">
    <property type="entry name" value="CHASE domain"/>
    <property type="match status" value="1"/>
</dbReference>
<dbReference type="PRINTS" id="PR00344">
    <property type="entry name" value="BCTRLSENSOR"/>
</dbReference>
<name>A0A2Z5AF24_9PSED</name>
<evidence type="ECO:0000256" key="1">
    <source>
        <dbReference type="ARBA" id="ARBA00000085"/>
    </source>
</evidence>
<dbReference type="PANTHER" id="PTHR45339">
    <property type="entry name" value="HYBRID SIGNAL TRANSDUCTION HISTIDINE KINASE J"/>
    <property type="match status" value="1"/>
</dbReference>
<feature type="modified residue" description="Phosphohistidine" evidence="15">
    <location>
        <position position="1474"/>
    </location>
</feature>
<evidence type="ECO:0000256" key="15">
    <source>
        <dbReference type="PROSITE-ProRule" id="PRU00110"/>
    </source>
</evidence>
<gene>
    <name evidence="23" type="ORF">CE139_23745</name>
</gene>
<dbReference type="SUPFAM" id="SSF47384">
    <property type="entry name" value="Homodimeric domain of signal transducing histidine kinase"/>
    <property type="match status" value="1"/>
</dbReference>
<dbReference type="GO" id="GO:0000155">
    <property type="term" value="F:phosphorelay sensor kinase activity"/>
    <property type="evidence" value="ECO:0007669"/>
    <property type="project" value="InterPro"/>
</dbReference>
<dbReference type="SUPFAM" id="SSF47226">
    <property type="entry name" value="Histidine-containing phosphotransfer domain, HPT domain"/>
    <property type="match status" value="1"/>
</dbReference>
<dbReference type="SMART" id="SM00448">
    <property type="entry name" value="REC"/>
    <property type="match status" value="2"/>
</dbReference>
<dbReference type="SMART" id="SM01079">
    <property type="entry name" value="CHASE"/>
    <property type="match status" value="1"/>
</dbReference>
<organism evidence="23 24">
    <name type="scientific">Pseudomonas oryzihabitans</name>
    <dbReference type="NCBI Taxonomy" id="47885"/>
    <lineage>
        <taxon>Bacteria</taxon>
        <taxon>Pseudomonadati</taxon>
        <taxon>Pseudomonadota</taxon>
        <taxon>Gammaproteobacteria</taxon>
        <taxon>Pseudomonadales</taxon>
        <taxon>Pseudomonadaceae</taxon>
        <taxon>Pseudomonas</taxon>
    </lineage>
</organism>
<evidence type="ECO:0000256" key="5">
    <source>
        <dbReference type="ARBA" id="ARBA00022679"/>
    </source>
</evidence>
<evidence type="ECO:0000259" key="21">
    <source>
        <dbReference type="PROSITE" id="PS50839"/>
    </source>
</evidence>
<protein>
    <recommendedName>
        <fullName evidence="14">Sensory/regulatory protein RpfC</fullName>
        <ecNumber evidence="3">2.7.13.3</ecNumber>
    </recommendedName>
</protein>
<evidence type="ECO:0000256" key="10">
    <source>
        <dbReference type="ARBA" id="ARBA00022989"/>
    </source>
</evidence>
<dbReference type="CDD" id="cd17546">
    <property type="entry name" value="REC_hyHK_CKI1_RcsC-like"/>
    <property type="match status" value="2"/>
</dbReference>
<evidence type="ECO:0000259" key="19">
    <source>
        <dbReference type="PROSITE" id="PS50112"/>
    </source>
</evidence>
<dbReference type="CDD" id="cd00082">
    <property type="entry name" value="HisKA"/>
    <property type="match status" value="1"/>
</dbReference>
<evidence type="ECO:0000256" key="3">
    <source>
        <dbReference type="ARBA" id="ARBA00012438"/>
    </source>
</evidence>
<dbReference type="InterPro" id="IPR003594">
    <property type="entry name" value="HATPase_dom"/>
</dbReference>
<keyword evidence="4 16" id="KW-0597">Phosphoprotein</keyword>
<dbReference type="InterPro" id="IPR013655">
    <property type="entry name" value="PAS_fold_3"/>
</dbReference>
<dbReference type="SMART" id="SM00091">
    <property type="entry name" value="PAS"/>
    <property type="match status" value="4"/>
</dbReference>
<dbReference type="InterPro" id="IPR011006">
    <property type="entry name" value="CheY-like_superfamily"/>
</dbReference>
<feature type="domain" description="PAS" evidence="19">
    <location>
        <begin position="343"/>
        <end position="414"/>
    </location>
</feature>
<dbReference type="InterPro" id="IPR003661">
    <property type="entry name" value="HisK_dim/P_dom"/>
</dbReference>
<evidence type="ECO:0000256" key="2">
    <source>
        <dbReference type="ARBA" id="ARBA00004370"/>
    </source>
</evidence>
<feature type="domain" description="PAS" evidence="19">
    <location>
        <begin position="630"/>
        <end position="675"/>
    </location>
</feature>
<dbReference type="PANTHER" id="PTHR45339:SF5">
    <property type="entry name" value="HISTIDINE KINASE"/>
    <property type="match status" value="1"/>
</dbReference>
<dbReference type="Pfam" id="PF00512">
    <property type="entry name" value="HisKA"/>
    <property type="match status" value="1"/>
</dbReference>
<evidence type="ECO:0000256" key="16">
    <source>
        <dbReference type="PROSITE-ProRule" id="PRU00169"/>
    </source>
</evidence>
<dbReference type="GO" id="GO:0005886">
    <property type="term" value="C:plasma membrane"/>
    <property type="evidence" value="ECO:0007669"/>
    <property type="project" value="UniProtKB-SubCell"/>
</dbReference>
<dbReference type="RefSeq" id="WP_208692864.1">
    <property type="nucleotide sequence ID" value="NZ_CP022198.1"/>
</dbReference>
<dbReference type="InterPro" id="IPR008207">
    <property type="entry name" value="Sig_transdc_His_kin_Hpt_dom"/>
</dbReference>
<dbReference type="SUPFAM" id="SSF52172">
    <property type="entry name" value="CheY-like"/>
    <property type="match status" value="2"/>
</dbReference>
<dbReference type="Pfam" id="PF03924">
    <property type="entry name" value="CHASE"/>
    <property type="match status" value="1"/>
</dbReference>
<dbReference type="Pfam" id="PF08447">
    <property type="entry name" value="PAS_3"/>
    <property type="match status" value="1"/>
</dbReference>
<dbReference type="Gene3D" id="3.30.565.10">
    <property type="entry name" value="Histidine kinase-like ATPase, C-terminal domain"/>
    <property type="match status" value="1"/>
</dbReference>
<evidence type="ECO:0000256" key="9">
    <source>
        <dbReference type="ARBA" id="ARBA00022840"/>
    </source>
</evidence>
<feature type="domain" description="Histidine kinase" evidence="17">
    <location>
        <begin position="904"/>
        <end position="1125"/>
    </location>
</feature>
<dbReference type="Proteomes" id="UP000250579">
    <property type="component" value="Chromosome"/>
</dbReference>
<sequence>MFSRLCKSSRVRWSLGVFLFGVLLTSLTMRHLTERNEQQLRSALDDVADDVRDQVLDRLRIYEYSLIGMRDVVVVAGSSLSRELLGDYGRVHDLGQEFRGARGVGFIRRVPQADEAAFLARARADGWPDFTIHPFASHAGDRYVVQYLEPAWRNLKAIGLDAASDPIRREAAVLAMRHADIHLTGPLQLQASSPPEPGFLMLLPIYQGGQAPADPTAREAATLGWSYVPLSIDEMFGSMRLNIPGLIIRLSDVTVPEAPSLFYRQGEKEAQGAEAPTERRLVQEVYGRQWQLAFTATPAFVAAQHLVSVPLVHLFGKLFSLLAAGLTFAVMTTRQRRRQYQQDQANLTAVVESSSDGIISKDLQGVVLSWNHAAEELFGYSASEAVGQRLLDLVVPTELEHEERSVLARIGRGEPVPHFETRRQHRDGHLIEVLVSVSPMRGRDGRVIGASKTVRDISLQKAAQAEILALNARLEEQVAQRTVELSQTNRLLGDVLRAASEVGIIATDHEGRITLFNEGAERLLGYRAAEVVGLWQASDFHLPEELATQGVALEAEYGLPVTGFRVLVERSERAGADAREWTFVRRDGEHRDVSLVVTTMRDVSGQVSGYLGIASDVTERKAAEQELAASLALTRAILDTAVSPIVTVDSNGLVRSFNPAGERIFGYRAAEVVGQPVRRLIPGYLAGYEALFSCSQAVPDDKAAQQGQEMEGRRADGSVFPITLSLGVMWTDGERLAVAIIADITEQSRQRQALVQTRDQLTMAADVAQLGIWCWQPDTGQVQCNERMFDLYEWSEEQRTRGITYNDWRDRVHPDDLASAEERLGAAMAGRAVFDPVFRIRRRDGSLRHIIAGARTERDPRGRVLRVVGINRDITEQLELEHRLREERTRADLASQAKSSFLANMSHEIRTPMNAVLGMLQLLQRTTLDARQGDYLTKAQQAARSLLGLLNDVLDYSKIEAGKLQLDVHPFSLEQVLRNLGVVLSGNSSEKNVEINYHLDAGLPTALIGDSLRLQQILINLAGNALKFTEAGQVLVSVRQLSRDGGQLRLEFSVQDTGIGISPAHQEQLFQGFTQAEASISRRFGGTGLGLAICKRLVELMDGQLQVESELGVGSRFWFDAALAVDSQGEAQLAPVRRRVLLADDNTLVGEVLVETLAALGWQVDLVTSGAAALARVAEAQQQAQPYEAVLMDWRMPDGDGLLAARQLRERQADNRPKVIMLTGFGRDFLSETQQSADAPFDDYLTKPVTPAQIVEVVERALGAEIPAGVHAAAVVDESHRLAGLRLLVVEDNALNRQVAAELLLAQGAQVELAEGGLEGVERVLSGAPLDVVIMDMQMPDIDGLEATRRIRADGRFRTLPILAMTANASHTDRDACLAAGMDDHIGKPIDLELLVARLQRLTGQEVSVAPVAAPVGEDRQVEPLSLVLRRFGGDARLFGSLLERFAEDSVSLLEGLARAWHAADSEAAVAVLHSLKGSAGTMGAQRLAARAAEGERAGKAGAGVPPEVAMELTTLRQLLDEALVELRSALAELLPPPVIAETAVANATHTDPQVDWRARLDELEQLLSQGNLDALELIAELPVHCRAAAQVRYDLLRAQVETLDFTAALITLPDLKEAL</sequence>
<dbReference type="Pfam" id="PF01627">
    <property type="entry name" value="Hpt"/>
    <property type="match status" value="1"/>
</dbReference>
<dbReference type="InterPro" id="IPR001789">
    <property type="entry name" value="Sig_transdc_resp-reg_receiver"/>
</dbReference>
<feature type="domain" description="HPt" evidence="22">
    <location>
        <begin position="1435"/>
        <end position="1534"/>
    </location>
</feature>
<reference evidence="23 24" key="1">
    <citation type="submission" date="2017-06" db="EMBL/GenBank/DDBJ databases">
        <title>Evolution towards high GC content and high-temperature stress adaptation in endophytic Pseudomonas oryzihabitans impacted its plant-growth promoting traits.</title>
        <authorList>
            <person name="Nascimento F.X."/>
        </authorList>
    </citation>
    <scope>NUCLEOTIDE SEQUENCE [LARGE SCALE GENOMIC DNA]</scope>
    <source>
        <strain evidence="23 24">MS8</strain>
    </source>
</reference>
<feature type="domain" description="PAS" evidence="19">
    <location>
        <begin position="488"/>
        <end position="545"/>
    </location>
</feature>
<dbReference type="Pfam" id="PF13426">
    <property type="entry name" value="PAS_9"/>
    <property type="match status" value="2"/>
</dbReference>
<dbReference type="Gene3D" id="1.20.120.160">
    <property type="entry name" value="HPT domain"/>
    <property type="match status" value="1"/>
</dbReference>
<evidence type="ECO:0000256" key="13">
    <source>
        <dbReference type="ARBA" id="ARBA00064003"/>
    </source>
</evidence>
<keyword evidence="12" id="KW-0472">Membrane</keyword>
<dbReference type="PROSITE" id="PS50112">
    <property type="entry name" value="PAS"/>
    <property type="match status" value="3"/>
</dbReference>
<keyword evidence="10" id="KW-1133">Transmembrane helix</keyword>
<proteinExistence type="predicted"/>
<evidence type="ECO:0000256" key="8">
    <source>
        <dbReference type="ARBA" id="ARBA00022777"/>
    </source>
</evidence>
<dbReference type="Pfam" id="PF02518">
    <property type="entry name" value="HATPase_c"/>
    <property type="match status" value="1"/>
</dbReference>
<keyword evidence="11" id="KW-0902">Two-component regulatory system</keyword>
<dbReference type="SMART" id="SM00387">
    <property type="entry name" value="HATPase_c"/>
    <property type="match status" value="1"/>
</dbReference>
<dbReference type="PROSITE" id="PS50894">
    <property type="entry name" value="HPT"/>
    <property type="match status" value="1"/>
</dbReference>
<dbReference type="CDD" id="cd00130">
    <property type="entry name" value="PAS"/>
    <property type="match status" value="4"/>
</dbReference>
<comment type="subunit">
    <text evidence="13">At low DSF concentrations, interacts with RpfF.</text>
</comment>
<evidence type="ECO:0000259" key="20">
    <source>
        <dbReference type="PROSITE" id="PS50113"/>
    </source>
</evidence>
<evidence type="ECO:0000259" key="22">
    <source>
        <dbReference type="PROSITE" id="PS50894"/>
    </source>
</evidence>
<dbReference type="SUPFAM" id="SSF55785">
    <property type="entry name" value="PYP-like sensor domain (PAS domain)"/>
    <property type="match status" value="4"/>
</dbReference>
<evidence type="ECO:0000256" key="11">
    <source>
        <dbReference type="ARBA" id="ARBA00023012"/>
    </source>
</evidence>
<dbReference type="GO" id="GO:0006355">
    <property type="term" value="P:regulation of DNA-templated transcription"/>
    <property type="evidence" value="ECO:0007669"/>
    <property type="project" value="InterPro"/>
</dbReference>
<keyword evidence="7" id="KW-0547">Nucleotide-binding</keyword>
<dbReference type="Gene3D" id="1.10.287.130">
    <property type="match status" value="1"/>
</dbReference>
<feature type="domain" description="PAC" evidence="20">
    <location>
        <begin position="577"/>
        <end position="629"/>
    </location>
</feature>
<comment type="subcellular location">
    <subcellularLocation>
        <location evidence="2">Membrane</location>
    </subcellularLocation>
</comment>
<evidence type="ECO:0000256" key="7">
    <source>
        <dbReference type="ARBA" id="ARBA00022741"/>
    </source>
</evidence>
<feature type="domain" description="CHASE" evidence="21">
    <location>
        <begin position="76"/>
        <end position="293"/>
    </location>
</feature>
<dbReference type="InterPro" id="IPR005467">
    <property type="entry name" value="His_kinase_dom"/>
</dbReference>
<feature type="modified residue" description="4-aspartylphosphate" evidence="16">
    <location>
        <position position="1193"/>
    </location>
</feature>
<dbReference type="InterPro" id="IPR000700">
    <property type="entry name" value="PAS-assoc_C"/>
</dbReference>
<dbReference type="Gene3D" id="3.30.450.20">
    <property type="entry name" value="PAS domain"/>
    <property type="match status" value="4"/>
</dbReference>
<dbReference type="STRING" id="47885.APT59_19170"/>
<dbReference type="InterPro" id="IPR036097">
    <property type="entry name" value="HisK_dim/P_sf"/>
</dbReference>
<evidence type="ECO:0000256" key="12">
    <source>
        <dbReference type="ARBA" id="ARBA00023136"/>
    </source>
</evidence>
<feature type="domain" description="PAC" evidence="20">
    <location>
        <begin position="834"/>
        <end position="886"/>
    </location>
</feature>
<dbReference type="InterPro" id="IPR036890">
    <property type="entry name" value="HATPase_C_sf"/>
</dbReference>
<keyword evidence="8 23" id="KW-0418">Kinase</keyword>
<dbReference type="SUPFAM" id="SSF55874">
    <property type="entry name" value="ATPase domain of HSP90 chaperone/DNA topoisomerase II/histidine kinase"/>
    <property type="match status" value="1"/>
</dbReference>
<evidence type="ECO:0000256" key="14">
    <source>
        <dbReference type="ARBA" id="ARBA00068150"/>
    </source>
</evidence>
<evidence type="ECO:0000256" key="6">
    <source>
        <dbReference type="ARBA" id="ARBA00022692"/>
    </source>
</evidence>
<dbReference type="PROSITE" id="PS50839">
    <property type="entry name" value="CHASE"/>
    <property type="match status" value="1"/>
</dbReference>
<dbReference type="FunFam" id="1.10.287.130:FF:000002">
    <property type="entry name" value="Two-component osmosensing histidine kinase"/>
    <property type="match status" value="1"/>
</dbReference>
<dbReference type="InterPro" id="IPR013767">
    <property type="entry name" value="PAS_fold"/>
</dbReference>
<dbReference type="CDD" id="cd16922">
    <property type="entry name" value="HATPase_EvgS-ArcB-TorS-like"/>
    <property type="match status" value="1"/>
</dbReference>
<evidence type="ECO:0000313" key="23">
    <source>
        <dbReference type="EMBL" id="AXA68689.1"/>
    </source>
</evidence>
<evidence type="ECO:0000256" key="4">
    <source>
        <dbReference type="ARBA" id="ARBA00022553"/>
    </source>
</evidence>
<evidence type="ECO:0000313" key="24">
    <source>
        <dbReference type="Proteomes" id="UP000250579"/>
    </source>
</evidence>
<dbReference type="GO" id="GO:0005524">
    <property type="term" value="F:ATP binding"/>
    <property type="evidence" value="ECO:0007669"/>
    <property type="project" value="UniProtKB-KW"/>
</dbReference>
<dbReference type="PROSITE" id="PS50113">
    <property type="entry name" value="PAC"/>
    <property type="match status" value="3"/>
</dbReference>
<dbReference type="InterPro" id="IPR000014">
    <property type="entry name" value="PAS"/>
</dbReference>
<dbReference type="Pfam" id="PF00989">
    <property type="entry name" value="PAS"/>
    <property type="match status" value="1"/>
</dbReference>
<dbReference type="FunFam" id="3.30.565.10:FF:000010">
    <property type="entry name" value="Sensor histidine kinase RcsC"/>
    <property type="match status" value="1"/>
</dbReference>
<keyword evidence="9" id="KW-0067">ATP-binding</keyword>
<dbReference type="PROSITE" id="PS50109">
    <property type="entry name" value="HIS_KIN"/>
    <property type="match status" value="1"/>
</dbReference>
<feature type="domain" description="PAC" evidence="20">
    <location>
        <begin position="417"/>
        <end position="469"/>
    </location>
</feature>
<dbReference type="InterPro" id="IPR006189">
    <property type="entry name" value="CHASE_dom"/>
</dbReference>
<dbReference type="PROSITE" id="PS50110">
    <property type="entry name" value="RESPONSE_REGULATORY"/>
    <property type="match status" value="2"/>
</dbReference>
<dbReference type="EMBL" id="CP022198">
    <property type="protein sequence ID" value="AXA68689.1"/>
    <property type="molecule type" value="Genomic_DNA"/>
</dbReference>
<dbReference type="Gene3D" id="2.10.70.100">
    <property type="match status" value="1"/>
</dbReference>
<dbReference type="Gene3D" id="3.40.50.2300">
    <property type="match status" value="2"/>
</dbReference>
<comment type="catalytic activity">
    <reaction evidence="1">
        <text>ATP + protein L-histidine = ADP + protein N-phospho-L-histidine.</text>
        <dbReference type="EC" id="2.7.13.3"/>
    </reaction>
</comment>
<dbReference type="InterPro" id="IPR036641">
    <property type="entry name" value="HPT_dom_sf"/>
</dbReference>
<keyword evidence="5" id="KW-0808">Transferase</keyword>
<feature type="modified residue" description="4-aspartylphosphate" evidence="16">
    <location>
        <position position="1336"/>
    </location>
</feature>
<accession>A0A2Z5AF24</accession>
<dbReference type="EC" id="2.7.13.3" evidence="3"/>
<dbReference type="InterPro" id="IPR001610">
    <property type="entry name" value="PAC"/>
</dbReference>
<evidence type="ECO:0000259" key="17">
    <source>
        <dbReference type="PROSITE" id="PS50109"/>
    </source>
</evidence>
<dbReference type="SMART" id="SM00086">
    <property type="entry name" value="PAC"/>
    <property type="match status" value="4"/>
</dbReference>
<dbReference type="Pfam" id="PF00072">
    <property type="entry name" value="Response_reg"/>
    <property type="match status" value="2"/>
</dbReference>
<dbReference type="InterPro" id="IPR035965">
    <property type="entry name" value="PAS-like_dom_sf"/>
</dbReference>
<evidence type="ECO:0000259" key="18">
    <source>
        <dbReference type="PROSITE" id="PS50110"/>
    </source>
</evidence>
<dbReference type="SMART" id="SM00388">
    <property type="entry name" value="HisKA"/>
    <property type="match status" value="1"/>
</dbReference>
<dbReference type="InterPro" id="IPR004358">
    <property type="entry name" value="Sig_transdc_His_kin-like_C"/>
</dbReference>
<feature type="domain" description="Response regulatory" evidence="18">
    <location>
        <begin position="1139"/>
        <end position="1262"/>
    </location>
</feature>
<dbReference type="NCBIfam" id="TIGR00229">
    <property type="entry name" value="sensory_box"/>
    <property type="match status" value="4"/>
</dbReference>
<keyword evidence="6" id="KW-0812">Transmembrane</keyword>
<feature type="domain" description="Response regulatory" evidence="18">
    <location>
        <begin position="1286"/>
        <end position="1403"/>
    </location>
</feature>